<dbReference type="AlphaFoldDB" id="A0A3B4TB02"/>
<keyword evidence="2" id="KW-1185">Reference proteome</keyword>
<evidence type="ECO:0008006" key="3">
    <source>
        <dbReference type="Google" id="ProtNLM"/>
    </source>
</evidence>
<dbReference type="STRING" id="41447.ENSSDUP00000003278"/>
<reference evidence="1" key="2">
    <citation type="submission" date="2025-09" db="UniProtKB">
        <authorList>
            <consortium name="Ensembl"/>
        </authorList>
    </citation>
    <scope>IDENTIFICATION</scope>
</reference>
<protein>
    <recommendedName>
        <fullName evidence="3">Reverse transcriptase domain-containing protein</fullName>
    </recommendedName>
</protein>
<name>A0A3B4TB02_SERDU</name>
<reference evidence="1" key="1">
    <citation type="submission" date="2025-08" db="UniProtKB">
        <authorList>
            <consortium name="Ensembl"/>
        </authorList>
    </citation>
    <scope>IDENTIFICATION</scope>
</reference>
<dbReference type="Ensembl" id="ENSSDUT00000003353.1">
    <property type="protein sequence ID" value="ENSSDUP00000003278.1"/>
    <property type="gene ID" value="ENSSDUG00000002505.1"/>
</dbReference>
<sequence length="168" mass="19061">MASDRISAYNGFCMNLIGAIVTVDHNTVIDKVKWTFIVCYKWQLFLFCPVSGGVPQGSILGPVLLVTNHFYADDTSLNPNDFTVASSVNKWMSSNFLKLNEEAKEILQVGHKSKRDMLFDNLGNELPGLNLRLQSLCSLKFRSEVQVLHQQGDDNIMFPPQKQLKFYR</sequence>
<evidence type="ECO:0000313" key="2">
    <source>
        <dbReference type="Proteomes" id="UP000261420"/>
    </source>
</evidence>
<evidence type="ECO:0000313" key="1">
    <source>
        <dbReference type="Ensembl" id="ENSSDUP00000003278.1"/>
    </source>
</evidence>
<proteinExistence type="predicted"/>
<dbReference type="Proteomes" id="UP000261420">
    <property type="component" value="Unplaced"/>
</dbReference>
<accession>A0A3B4TB02</accession>
<organism evidence="1 2">
    <name type="scientific">Seriola dumerili</name>
    <name type="common">Greater amberjack</name>
    <name type="synonym">Caranx dumerili</name>
    <dbReference type="NCBI Taxonomy" id="41447"/>
    <lineage>
        <taxon>Eukaryota</taxon>
        <taxon>Metazoa</taxon>
        <taxon>Chordata</taxon>
        <taxon>Craniata</taxon>
        <taxon>Vertebrata</taxon>
        <taxon>Euteleostomi</taxon>
        <taxon>Actinopterygii</taxon>
        <taxon>Neopterygii</taxon>
        <taxon>Teleostei</taxon>
        <taxon>Neoteleostei</taxon>
        <taxon>Acanthomorphata</taxon>
        <taxon>Carangaria</taxon>
        <taxon>Carangiformes</taxon>
        <taxon>Carangidae</taxon>
        <taxon>Seriola</taxon>
    </lineage>
</organism>